<dbReference type="SUPFAM" id="SSF50998">
    <property type="entry name" value="Quinoprotein alcohol dehydrogenase-like"/>
    <property type="match status" value="1"/>
</dbReference>
<gene>
    <name evidence="2" type="ORF">COT42_03720</name>
</gene>
<dbReference type="AlphaFoldDB" id="A0A2H0XYH4"/>
<evidence type="ECO:0008006" key="4">
    <source>
        <dbReference type="Google" id="ProtNLM"/>
    </source>
</evidence>
<name>A0A2H0XYH4_UNCSA</name>
<proteinExistence type="predicted"/>
<reference evidence="2 3" key="1">
    <citation type="submission" date="2017-09" db="EMBL/GenBank/DDBJ databases">
        <title>Depth-based differentiation of microbial function through sediment-hosted aquifers and enrichment of novel symbionts in the deep terrestrial subsurface.</title>
        <authorList>
            <person name="Probst A.J."/>
            <person name="Ladd B."/>
            <person name="Jarett J.K."/>
            <person name="Geller-Mcgrath D.E."/>
            <person name="Sieber C.M."/>
            <person name="Emerson J.B."/>
            <person name="Anantharaman K."/>
            <person name="Thomas B.C."/>
            <person name="Malmstrom R."/>
            <person name="Stieglmeier M."/>
            <person name="Klingl A."/>
            <person name="Woyke T."/>
            <person name="Ryan C.M."/>
            <person name="Banfield J.F."/>
        </authorList>
    </citation>
    <scope>NUCLEOTIDE SEQUENCE [LARGE SCALE GENOMIC DNA]</scope>
    <source>
        <strain evidence="2">CG08_land_8_20_14_0_20_45_16</strain>
    </source>
</reference>
<evidence type="ECO:0000313" key="2">
    <source>
        <dbReference type="EMBL" id="PIS30028.1"/>
    </source>
</evidence>
<protein>
    <recommendedName>
        <fullName evidence="4">Bulb-type lectin domain-containing protein</fullName>
    </recommendedName>
</protein>
<evidence type="ECO:0000313" key="3">
    <source>
        <dbReference type="Proteomes" id="UP000231343"/>
    </source>
</evidence>
<dbReference type="EMBL" id="PEYM01000065">
    <property type="protein sequence ID" value="PIS30028.1"/>
    <property type="molecule type" value="Genomic_DNA"/>
</dbReference>
<comment type="caution">
    <text evidence="2">The sequence shown here is derived from an EMBL/GenBank/DDBJ whole genome shotgun (WGS) entry which is preliminary data.</text>
</comment>
<evidence type="ECO:0000256" key="1">
    <source>
        <dbReference type="SAM" id="MobiDB-lite"/>
    </source>
</evidence>
<sequence>MGITELLGISNNININLPKTLEASEGQSLGWLSLIPPRYAFLIIAFLTLNDCVLGTDLPPTRPDSGVDAAGDADEPTCIPREEIPNDDIDQNCDGYDDQCLIGEARERYDGPPETQGVGACQPQIEECQLDGAWRHYVITQEQVLPSEEVCDGVDNDCRGSVAIFGVWSSTFGGERRDVLNSLQQTSDGDLVLAGTTSSFGAGSDDGWLIRTNAEGIEEWSRTFGENNPDRFFSVELALDGGFIIVGETNSFEVRGRGKAGWLVRTNEEGIGIWRRLFGESNWNSNTFYSVSLTGDGGFVAAGSRIFDGIFHAGWLVATDSNGDNSWSLVFETEGSEHFSAVRQTVDGGYILAGDRAYGTAAWAVKIDQAGSELWDRNFLNGIFNAVEIAAGGGFVLAGSMNSDGWLVRLDEDGYSVWARTFGGEGIDSFSAVKETADGGFILAGMTTLVGASNSDGWVVRTDREGVQLWSQNFGGNENDLFNSVAVDARGGIYLVGSTQSDSAGDFDGWLVRLCVE</sequence>
<dbReference type="PANTHER" id="PTHR42754">
    <property type="entry name" value="ENDOGLUCANASE"/>
    <property type="match status" value="1"/>
</dbReference>
<dbReference type="InterPro" id="IPR011047">
    <property type="entry name" value="Quinoprotein_ADH-like_sf"/>
</dbReference>
<dbReference type="PANTHER" id="PTHR42754:SF1">
    <property type="entry name" value="LIPOPROTEIN"/>
    <property type="match status" value="1"/>
</dbReference>
<organism evidence="2 3">
    <name type="scientific">Candidatus Saganbacteria bacterium CG08_land_8_20_14_0_20_45_16</name>
    <dbReference type="NCBI Taxonomy" id="2014293"/>
    <lineage>
        <taxon>Bacteria</taxon>
        <taxon>Bacillati</taxon>
        <taxon>Saganbacteria</taxon>
    </lineage>
</organism>
<accession>A0A2H0XYH4</accession>
<feature type="region of interest" description="Disordered" evidence="1">
    <location>
        <begin position="62"/>
        <end position="88"/>
    </location>
</feature>
<dbReference type="Proteomes" id="UP000231343">
    <property type="component" value="Unassembled WGS sequence"/>
</dbReference>